<dbReference type="GO" id="GO:0006515">
    <property type="term" value="P:protein quality control for misfolded or incompletely synthesized proteins"/>
    <property type="evidence" value="ECO:0007669"/>
    <property type="project" value="TreeGrafter"/>
</dbReference>
<sequence>MEVAVSSPRLLAGTLAFQRSTKSPPFSLSLRTSQRCSLTDGRKVSSPSLRTAAMSSRQRYLSVEIDDARRSFSRPQPPDLASYLYSNRVVYLATPIVPLVMELIVAQLLYLQAEDNEKPISFYINSTGTLKDGEKLGNELEALGIYDVMRYIEAPICTLCIGKAWGEAALLLAAGDRGCRAALPSSSIMIREPVAKFDGQVSDVVLAREEFSSIKGQMVNILSEHTGKPPEQIEEDIRWPKYFSPSAAVEYGIIDRVVSNDLVQENQALMLDLKSAELSQGSGIST</sequence>
<evidence type="ECO:0000256" key="1">
    <source>
        <dbReference type="ARBA" id="ARBA00007039"/>
    </source>
</evidence>
<dbReference type="AlphaFoldDB" id="A0AB40B237"/>
<dbReference type="PANTHER" id="PTHR10381:SF47">
    <property type="entry name" value="ATP-DEPENDENT CLP PROTEASE PROTEOLYTIC SUBUNIT-RELATED PROTEIN 4, CHLOROPLASTIC"/>
    <property type="match status" value="1"/>
</dbReference>
<dbReference type="InterPro" id="IPR023562">
    <property type="entry name" value="ClpP/TepA"/>
</dbReference>
<evidence type="ECO:0000256" key="2">
    <source>
        <dbReference type="RuleBase" id="RU003567"/>
    </source>
</evidence>
<protein>
    <recommendedName>
        <fullName evidence="2">ATP-dependent Clp protease proteolytic subunit</fullName>
    </recommendedName>
</protein>
<keyword evidence="3" id="KW-1185">Reference proteome</keyword>
<evidence type="ECO:0000313" key="3">
    <source>
        <dbReference type="Proteomes" id="UP001515500"/>
    </source>
</evidence>
<name>A0AB40B237_DIOCR</name>
<dbReference type="PRINTS" id="PR00127">
    <property type="entry name" value="CLPPROTEASEP"/>
</dbReference>
<evidence type="ECO:0000313" key="4">
    <source>
        <dbReference type="RefSeq" id="XP_039121403.1"/>
    </source>
</evidence>
<dbReference type="PANTHER" id="PTHR10381">
    <property type="entry name" value="ATP-DEPENDENT CLP PROTEASE PROTEOLYTIC SUBUNIT"/>
    <property type="match status" value="1"/>
</dbReference>
<dbReference type="GO" id="GO:0009368">
    <property type="term" value="C:endopeptidase Clp complex"/>
    <property type="evidence" value="ECO:0007669"/>
    <property type="project" value="TreeGrafter"/>
</dbReference>
<dbReference type="GO" id="GO:0004252">
    <property type="term" value="F:serine-type endopeptidase activity"/>
    <property type="evidence" value="ECO:0007669"/>
    <property type="project" value="InterPro"/>
</dbReference>
<dbReference type="CDD" id="cd07017">
    <property type="entry name" value="S14_ClpP_2"/>
    <property type="match status" value="1"/>
</dbReference>
<reference evidence="4" key="1">
    <citation type="submission" date="2025-08" db="UniProtKB">
        <authorList>
            <consortium name="RefSeq"/>
        </authorList>
    </citation>
    <scope>IDENTIFICATION</scope>
</reference>
<organism evidence="3 4">
    <name type="scientific">Dioscorea cayennensis subsp. rotundata</name>
    <name type="common">White Guinea yam</name>
    <name type="synonym">Dioscorea rotundata</name>
    <dbReference type="NCBI Taxonomy" id="55577"/>
    <lineage>
        <taxon>Eukaryota</taxon>
        <taxon>Viridiplantae</taxon>
        <taxon>Streptophyta</taxon>
        <taxon>Embryophyta</taxon>
        <taxon>Tracheophyta</taxon>
        <taxon>Spermatophyta</taxon>
        <taxon>Magnoliopsida</taxon>
        <taxon>Liliopsida</taxon>
        <taxon>Dioscoreales</taxon>
        <taxon>Dioscoreaceae</taxon>
        <taxon>Dioscorea</taxon>
    </lineage>
</organism>
<dbReference type="GO" id="GO:0009536">
    <property type="term" value="C:plastid"/>
    <property type="evidence" value="ECO:0007669"/>
    <property type="project" value="UniProtKB-ARBA"/>
</dbReference>
<gene>
    <name evidence="4" type="primary">LOC120258121</name>
</gene>
<dbReference type="GeneID" id="120258121"/>
<dbReference type="GO" id="GO:0051117">
    <property type="term" value="F:ATPase binding"/>
    <property type="evidence" value="ECO:0007669"/>
    <property type="project" value="TreeGrafter"/>
</dbReference>
<dbReference type="Proteomes" id="UP001515500">
    <property type="component" value="Chromosome 4"/>
</dbReference>
<dbReference type="SUPFAM" id="SSF52096">
    <property type="entry name" value="ClpP/crotonase"/>
    <property type="match status" value="1"/>
</dbReference>
<accession>A0AB40B237</accession>
<comment type="similarity">
    <text evidence="1 2">Belongs to the peptidase S14 family.</text>
</comment>
<dbReference type="InterPro" id="IPR001907">
    <property type="entry name" value="ClpP"/>
</dbReference>
<dbReference type="Gene3D" id="3.90.226.10">
    <property type="entry name" value="2-enoyl-CoA Hydratase, Chain A, domain 1"/>
    <property type="match status" value="1"/>
</dbReference>
<dbReference type="RefSeq" id="XP_039121403.1">
    <property type="nucleotide sequence ID" value="XM_039265469.1"/>
</dbReference>
<dbReference type="Pfam" id="PF00574">
    <property type="entry name" value="CLP_protease"/>
    <property type="match status" value="1"/>
</dbReference>
<proteinExistence type="inferred from homology"/>
<dbReference type="GO" id="GO:0004176">
    <property type="term" value="F:ATP-dependent peptidase activity"/>
    <property type="evidence" value="ECO:0007669"/>
    <property type="project" value="InterPro"/>
</dbReference>
<dbReference type="InterPro" id="IPR029045">
    <property type="entry name" value="ClpP/crotonase-like_dom_sf"/>
</dbReference>